<dbReference type="Pfam" id="PF11001">
    <property type="entry name" value="AFUB_07903_YDR124W_hel"/>
    <property type="match status" value="1"/>
</dbReference>
<feature type="compositionally biased region" description="Polar residues" evidence="1">
    <location>
        <begin position="10"/>
        <end position="30"/>
    </location>
</feature>
<sequence length="459" mass="50781">MAKILIRPVSQRTEMTKSPSSASRTQENRTQTLESAVVFTGAVPPFWAIMYMDDKGNIGESSNLMSNVFPPGVYQNFRNASELVAQSDPQPMIPNSSALDFGSSRSSQRNGRLKRRRGNVREEPLAVKSMETFDDEMDLVALKIGDTKKVTAYYESAFKRLQQLNCRMLAKGFIRLIEPRKQVRHPYNGGRGSAPGEKGDPESTKPDWWPSDVTHREPDHLRKELRLKLLVHIIQKLLPMGITADKLEEVANDNRRQIKPSAKVGILDELARVNFSIDANAVIYVIDHDGVKKNEPGSDGEEEPEDDADGLKTPPDTPNVQGPHDSSSTDAFQIPPDLRFGSQDGQMQFQSSQPGVGHQSLATTTPIPAPVMTPAPDQFMSHSPFASPSQAQPQPMIHPQMNAQNSFSGWPPAFQPNMFGPVDYTGLNRQQMAYPAYTSCPAPPIHPGPSPHTIPDLDR</sequence>
<proteinExistence type="predicted"/>
<feature type="compositionally biased region" description="Pro residues" evidence="1">
    <location>
        <begin position="441"/>
        <end position="452"/>
    </location>
</feature>
<feature type="region of interest" description="Disordered" evidence="1">
    <location>
        <begin position="184"/>
        <end position="211"/>
    </location>
</feature>
<dbReference type="PANTHER" id="PTHR36102">
    <property type="entry name" value="CHROMOSOME 10, WHOLE GENOME SHOTGUN SEQUENCE"/>
    <property type="match status" value="1"/>
</dbReference>
<feature type="compositionally biased region" description="Polar residues" evidence="1">
    <location>
        <begin position="87"/>
        <end position="110"/>
    </location>
</feature>
<dbReference type="EMBL" id="CVMT01000029">
    <property type="protein sequence ID" value="CRG92906.1"/>
    <property type="molecule type" value="Genomic_DNA"/>
</dbReference>
<evidence type="ECO:0000256" key="1">
    <source>
        <dbReference type="SAM" id="MobiDB-lite"/>
    </source>
</evidence>
<protein>
    <recommendedName>
        <fullName evidence="2">Subtelomeric hrmA-associated cluster protein AFUB-079030/YDR124W-like helical bundle domain-containing protein</fullName>
    </recommendedName>
</protein>
<dbReference type="InterPro" id="IPR021264">
    <property type="entry name" value="AFUB_079030/YDR124W-like"/>
</dbReference>
<gene>
    <name evidence="3" type="ORF">PISL3812_09983</name>
</gene>
<dbReference type="InterPro" id="IPR047092">
    <property type="entry name" value="AFUB_07903/YDR124W-like_hel"/>
</dbReference>
<feature type="region of interest" description="Disordered" evidence="1">
    <location>
        <begin position="87"/>
        <end position="121"/>
    </location>
</feature>
<feature type="domain" description="Subtelomeric hrmA-associated cluster protein AFUB-079030/YDR124W-like helical bundle" evidence="2">
    <location>
        <begin position="143"/>
        <end position="273"/>
    </location>
</feature>
<keyword evidence="4" id="KW-1185">Reference proteome</keyword>
<feature type="region of interest" description="Disordered" evidence="1">
    <location>
        <begin position="437"/>
        <end position="459"/>
    </location>
</feature>
<feature type="region of interest" description="Disordered" evidence="1">
    <location>
        <begin position="290"/>
        <end position="366"/>
    </location>
</feature>
<reference evidence="3 4" key="1">
    <citation type="submission" date="2015-04" db="EMBL/GenBank/DDBJ databases">
        <authorList>
            <person name="Syromyatnikov M.Y."/>
            <person name="Popov V.N."/>
        </authorList>
    </citation>
    <scope>NUCLEOTIDE SEQUENCE [LARGE SCALE GENOMIC DNA]</scope>
    <source>
        <strain evidence="3">WF-38-12</strain>
    </source>
</reference>
<dbReference type="AlphaFoldDB" id="A0A0U1MD86"/>
<feature type="compositionally biased region" description="Polar residues" evidence="1">
    <location>
        <begin position="318"/>
        <end position="331"/>
    </location>
</feature>
<dbReference type="STRING" id="28573.A0A0U1MD86"/>
<evidence type="ECO:0000313" key="4">
    <source>
        <dbReference type="Proteomes" id="UP000054383"/>
    </source>
</evidence>
<feature type="compositionally biased region" description="Polar residues" evidence="1">
    <location>
        <begin position="343"/>
        <end position="366"/>
    </location>
</feature>
<evidence type="ECO:0000259" key="2">
    <source>
        <dbReference type="Pfam" id="PF11001"/>
    </source>
</evidence>
<feature type="compositionally biased region" description="Acidic residues" evidence="1">
    <location>
        <begin position="298"/>
        <end position="308"/>
    </location>
</feature>
<evidence type="ECO:0000313" key="3">
    <source>
        <dbReference type="EMBL" id="CRG92906.1"/>
    </source>
</evidence>
<name>A0A0U1MD86_TALIS</name>
<organism evidence="3 4">
    <name type="scientific">Talaromyces islandicus</name>
    <name type="common">Penicillium islandicum</name>
    <dbReference type="NCBI Taxonomy" id="28573"/>
    <lineage>
        <taxon>Eukaryota</taxon>
        <taxon>Fungi</taxon>
        <taxon>Dikarya</taxon>
        <taxon>Ascomycota</taxon>
        <taxon>Pezizomycotina</taxon>
        <taxon>Eurotiomycetes</taxon>
        <taxon>Eurotiomycetidae</taxon>
        <taxon>Eurotiales</taxon>
        <taxon>Trichocomaceae</taxon>
        <taxon>Talaromyces</taxon>
        <taxon>Talaromyces sect. Islandici</taxon>
    </lineage>
</organism>
<accession>A0A0U1MD86</accession>
<feature type="region of interest" description="Disordered" evidence="1">
    <location>
        <begin position="1"/>
        <end position="30"/>
    </location>
</feature>
<dbReference type="PANTHER" id="PTHR36102:SF5">
    <property type="entry name" value="YDR124W-LIKE HELICAL BUNDLE DOMAIN-CONTAINING PROTEIN"/>
    <property type="match status" value="1"/>
</dbReference>
<dbReference type="OrthoDB" id="5338458at2759"/>
<dbReference type="Proteomes" id="UP000054383">
    <property type="component" value="Unassembled WGS sequence"/>
</dbReference>